<dbReference type="InterPro" id="IPR021247">
    <property type="entry name" value="DUF2785"/>
</dbReference>
<dbReference type="Proteomes" id="UP000295756">
    <property type="component" value="Chromosome"/>
</dbReference>
<dbReference type="EMBL" id="CP037939">
    <property type="protein sequence ID" value="QBR46958.1"/>
    <property type="molecule type" value="Genomic_DNA"/>
</dbReference>
<name>A0ABX5SKE0_9LACO</name>
<accession>A0ABX5SKE0</accession>
<proteinExistence type="predicted"/>
<protein>
    <submittedName>
        <fullName evidence="1">DUF2785 domain-containing protein</fullName>
    </submittedName>
</protein>
<dbReference type="Pfam" id="PF10978">
    <property type="entry name" value="DUF2785"/>
    <property type="match status" value="1"/>
</dbReference>
<evidence type="ECO:0000313" key="1">
    <source>
        <dbReference type="EMBL" id="QBR46958.1"/>
    </source>
</evidence>
<evidence type="ECO:0000313" key="2">
    <source>
        <dbReference type="Proteomes" id="UP000295756"/>
    </source>
</evidence>
<keyword evidence="2" id="KW-1185">Reference proteome</keyword>
<sequence>MTELEELQQKMINLRHKTREGEVFQSLGEAISEIVGHLDLLPVTPVLTPKNDDEILSYMQMYRQQPSEGDVLSDGLSDDTNISDDVLMAIAEQLANPTAKYRDNGAFVFLSDIIQKNLISEAQMSMLANYFVSDDQLFAHIFERANDGIYRRSFSMLMLSLLLFIQRTKKPFLTDIQLSRIIDQVALYAILERDTRGFINTNGWAHAFTHIGNVVSEIMLMPKLVRADKLFVLASMLAGYRELKLPLMMGETERLVEVVIYAANAHRLYCDYVLITLKLWRKDLVTRQNIATEANWHQLYNRTRFFHAIILTGAQNVPKSIYDYVEQTKGYLT</sequence>
<gene>
    <name evidence="1" type="ORF">EW139_01965</name>
</gene>
<reference evidence="1 2" key="1">
    <citation type="submission" date="2019-03" db="EMBL/GenBank/DDBJ databases">
        <title>Complete Genome Sequence of Leuconostoc kimchii strain NKJ218 Isolated from Homemade Kimchi.</title>
        <authorList>
            <person name="Jung J.Y."/>
            <person name="Jin H.M."/>
            <person name="Jung J.-W."/>
            <person name="Lee S.-Y."/>
            <person name="Ryu B.-G."/>
            <person name="Han S.-S."/>
            <person name="Kang H.K."/>
            <person name="Choi H.W."/>
            <person name="Chung E.J."/>
            <person name="Choi K.-M."/>
        </authorList>
    </citation>
    <scope>NUCLEOTIDE SEQUENCE [LARGE SCALE GENOMIC DNA]</scope>
    <source>
        <strain evidence="1 2">NKJ218</strain>
    </source>
</reference>
<organism evidence="1 2">
    <name type="scientific">Leuconostoc kimchii</name>
    <dbReference type="NCBI Taxonomy" id="136609"/>
    <lineage>
        <taxon>Bacteria</taxon>
        <taxon>Bacillati</taxon>
        <taxon>Bacillota</taxon>
        <taxon>Bacilli</taxon>
        <taxon>Lactobacillales</taxon>
        <taxon>Lactobacillaceae</taxon>
        <taxon>Leuconostoc</taxon>
    </lineage>
</organism>
<dbReference type="RefSeq" id="WP_013103084.1">
    <property type="nucleotide sequence ID" value="NZ_CP037939.1"/>
</dbReference>